<dbReference type="InterPro" id="IPR017871">
    <property type="entry name" value="ABC_transporter-like_CS"/>
</dbReference>
<dbReference type="Pfam" id="PF00005">
    <property type="entry name" value="ABC_tran"/>
    <property type="match status" value="1"/>
</dbReference>
<keyword evidence="3" id="KW-0813">Transport</keyword>
<evidence type="ECO:0000256" key="3">
    <source>
        <dbReference type="ARBA" id="ARBA00022448"/>
    </source>
</evidence>
<organism evidence="10 11">
    <name type="scientific">Absicoccus intestinalis</name>
    <dbReference type="NCBI Taxonomy" id="2926319"/>
    <lineage>
        <taxon>Bacteria</taxon>
        <taxon>Bacillati</taxon>
        <taxon>Bacillota</taxon>
        <taxon>Erysipelotrichia</taxon>
        <taxon>Erysipelotrichales</taxon>
        <taxon>Erysipelotrichaceae</taxon>
        <taxon>Absicoccus</taxon>
    </lineage>
</organism>
<dbReference type="InterPro" id="IPR003439">
    <property type="entry name" value="ABC_transporter-like_ATP-bd"/>
</dbReference>
<dbReference type="InterPro" id="IPR050095">
    <property type="entry name" value="ECF_ABC_transporter_ATP-bd"/>
</dbReference>
<dbReference type="InterPro" id="IPR015856">
    <property type="entry name" value="ABC_transpr_CbiO/EcfA_su"/>
</dbReference>
<sequence length="286" mass="32099">MSCMRGGDFLMKPCIQLKNVSYQYPFSQQYAIAHVDLSLYEHQFYAITGLNGSGKSTLASILRGFIPTFAKGCFEGEVFYDGIPANEKDIHELSLEIGYVFQDPFNQISAVTETVIEEIAFALENFGLDPTEIDARIDEALTKTNLRDLAFHHPYDLSGGQQQRLAIASALALHPRILIFDEPTSQIDPLGRQEVYQIIHTLKKEGQTIVCIDHDADLMAQFSDEIIVLQAGQIIAQGAPKDIYSQEIEGLAYPTMTQLAQALHLEKNTYPVTFEQAVQLFRKEYL</sequence>
<evidence type="ECO:0000256" key="4">
    <source>
        <dbReference type="ARBA" id="ARBA00022475"/>
    </source>
</evidence>
<dbReference type="PROSITE" id="PS50893">
    <property type="entry name" value="ABC_TRANSPORTER_2"/>
    <property type="match status" value="1"/>
</dbReference>
<evidence type="ECO:0000313" key="11">
    <source>
        <dbReference type="Proteomes" id="UP001285244"/>
    </source>
</evidence>
<comment type="subcellular location">
    <subcellularLocation>
        <location evidence="1">Cell membrane</location>
        <topology evidence="1">Peripheral membrane protein</topology>
    </subcellularLocation>
</comment>
<keyword evidence="4" id="KW-1003">Cell membrane</keyword>
<evidence type="ECO:0000256" key="1">
    <source>
        <dbReference type="ARBA" id="ARBA00004202"/>
    </source>
</evidence>
<keyword evidence="7" id="KW-1278">Translocase</keyword>
<evidence type="ECO:0000256" key="2">
    <source>
        <dbReference type="ARBA" id="ARBA00005417"/>
    </source>
</evidence>
<dbReference type="PROSITE" id="PS00211">
    <property type="entry name" value="ABC_TRANSPORTER_1"/>
    <property type="match status" value="1"/>
</dbReference>
<gene>
    <name evidence="10" type="ORF">MOZ64_09775</name>
</gene>
<comment type="caution">
    <text evidence="10">The sequence shown here is derived from an EMBL/GenBank/DDBJ whole genome shotgun (WGS) entry which is preliminary data.</text>
</comment>
<evidence type="ECO:0000313" key="10">
    <source>
        <dbReference type="EMBL" id="MDX8418119.1"/>
    </source>
</evidence>
<dbReference type="InterPro" id="IPR003593">
    <property type="entry name" value="AAA+_ATPase"/>
</dbReference>
<protein>
    <submittedName>
        <fullName evidence="10">Energy-coupling factor ABC transporter ATP-binding protein</fullName>
    </submittedName>
</protein>
<proteinExistence type="inferred from homology"/>
<dbReference type="PANTHER" id="PTHR43553:SF24">
    <property type="entry name" value="ENERGY-COUPLING FACTOR TRANSPORTER ATP-BINDING PROTEIN ECFA1"/>
    <property type="match status" value="1"/>
</dbReference>
<reference evidence="10 11" key="1">
    <citation type="submission" date="2022-03" db="EMBL/GenBank/DDBJ databases">
        <title>Novel taxa within the pig intestine.</title>
        <authorList>
            <person name="Wylensek D."/>
            <person name="Bishof K."/>
            <person name="Afrizal A."/>
            <person name="Clavel T."/>
        </authorList>
    </citation>
    <scope>NUCLEOTIDE SEQUENCE [LARGE SCALE GENOMIC DNA]</scope>
    <source>
        <strain evidence="10 11">Cla-KB-P134</strain>
    </source>
</reference>
<dbReference type="Proteomes" id="UP001285244">
    <property type="component" value="Unassembled WGS sequence"/>
</dbReference>
<evidence type="ECO:0000256" key="7">
    <source>
        <dbReference type="ARBA" id="ARBA00022967"/>
    </source>
</evidence>
<dbReference type="Gene3D" id="3.40.50.300">
    <property type="entry name" value="P-loop containing nucleotide triphosphate hydrolases"/>
    <property type="match status" value="1"/>
</dbReference>
<keyword evidence="11" id="KW-1185">Reference proteome</keyword>
<feature type="domain" description="ABC transporter" evidence="9">
    <location>
        <begin position="15"/>
        <end position="256"/>
    </location>
</feature>
<dbReference type="EMBL" id="JALBUS010000018">
    <property type="protein sequence ID" value="MDX8418119.1"/>
    <property type="molecule type" value="Genomic_DNA"/>
</dbReference>
<evidence type="ECO:0000256" key="6">
    <source>
        <dbReference type="ARBA" id="ARBA00022840"/>
    </source>
</evidence>
<accession>A0ABU4WPA0</accession>
<evidence type="ECO:0000259" key="9">
    <source>
        <dbReference type="PROSITE" id="PS50893"/>
    </source>
</evidence>
<keyword evidence="8" id="KW-0472">Membrane</keyword>
<dbReference type="SUPFAM" id="SSF52540">
    <property type="entry name" value="P-loop containing nucleoside triphosphate hydrolases"/>
    <property type="match status" value="1"/>
</dbReference>
<dbReference type="SMART" id="SM00382">
    <property type="entry name" value="AAA"/>
    <property type="match status" value="1"/>
</dbReference>
<comment type="similarity">
    <text evidence="2">Belongs to the ABC transporter superfamily.</text>
</comment>
<dbReference type="GO" id="GO:0005524">
    <property type="term" value="F:ATP binding"/>
    <property type="evidence" value="ECO:0007669"/>
    <property type="project" value="UniProtKB-KW"/>
</dbReference>
<dbReference type="CDD" id="cd03225">
    <property type="entry name" value="ABC_cobalt_CbiO_domain1"/>
    <property type="match status" value="1"/>
</dbReference>
<evidence type="ECO:0000256" key="8">
    <source>
        <dbReference type="ARBA" id="ARBA00023136"/>
    </source>
</evidence>
<dbReference type="PANTHER" id="PTHR43553">
    <property type="entry name" value="HEAVY METAL TRANSPORTER"/>
    <property type="match status" value="1"/>
</dbReference>
<dbReference type="InterPro" id="IPR027417">
    <property type="entry name" value="P-loop_NTPase"/>
</dbReference>
<keyword evidence="6 10" id="KW-0067">ATP-binding</keyword>
<name>A0ABU4WPA0_9FIRM</name>
<evidence type="ECO:0000256" key="5">
    <source>
        <dbReference type="ARBA" id="ARBA00022741"/>
    </source>
</evidence>
<keyword evidence="5" id="KW-0547">Nucleotide-binding</keyword>